<sequence length="277" mass="30944">MAEEKEEVVDKKAEEKQRKKEEAKQKKAQHAAESDELEEESGGSKVAVFFVSLLIIVVWFAIIALLIKWDVGGFGSGVLAPILKDVPYVNKILPDDAVEQVSTEDSAYAYDTMADAVERIKELEKELADAQNASSANADYISQLEAQSQELQQYKENEAEFEKEKQSFYEDVVFSDVAPDIEEYKKYYESIDPANAEVLYKQVVAQTAEDEQLDDYIKTYSSMKPKEAAAIFDTMTDNLKLVAQILDGMDADSRAAILGKMTSDTAAKVTEIMKPSE</sequence>
<reference evidence="6 17" key="4">
    <citation type="submission" date="2019-10" db="EMBL/GenBank/DDBJ databases">
        <title>Roseburia spp. ameliorate alcoholic fatty liver via restoration of gut barrier function.</title>
        <authorList>
            <person name="Seo B."/>
            <person name="Ko G."/>
        </authorList>
    </citation>
    <scope>NUCLEOTIDE SEQUENCE [LARGE SCALE GENOMIC DNA]</scope>
    <source>
        <strain evidence="6 17">SNUG30017</strain>
    </source>
</reference>
<evidence type="ECO:0000313" key="13">
    <source>
        <dbReference type="Proteomes" id="UP000283586"/>
    </source>
</evidence>
<accession>A0A173UWI0</accession>
<dbReference type="OrthoDB" id="1766808at2"/>
<dbReference type="AlphaFoldDB" id="A0A173UWI0"/>
<evidence type="ECO:0000313" key="10">
    <source>
        <dbReference type="EMBL" id="RHN07446.1"/>
    </source>
</evidence>
<evidence type="ECO:0000313" key="8">
    <source>
        <dbReference type="EMBL" id="RHC20969.1"/>
    </source>
</evidence>
<keyword evidence="1" id="KW-0175">Coiled coil</keyword>
<evidence type="ECO:0000313" key="12">
    <source>
        <dbReference type="Proteomes" id="UP000283513"/>
    </source>
</evidence>
<dbReference type="RefSeq" id="WP_006857493.1">
    <property type="nucleotide sequence ID" value="NZ_CABIYH010000017.1"/>
</dbReference>
<name>A0A173UWI0_9FIRM</name>
<dbReference type="Proteomes" id="UP000284465">
    <property type="component" value="Unassembled WGS sequence"/>
</dbReference>
<reference evidence="4 11" key="1">
    <citation type="submission" date="2015-09" db="EMBL/GenBank/DDBJ databases">
        <authorList>
            <consortium name="Pathogen Informatics"/>
        </authorList>
    </citation>
    <scope>NUCLEOTIDE SEQUENCE [LARGE SCALE GENOMIC DNA]</scope>
    <source>
        <strain evidence="4 11">2789STDY5834960</strain>
    </source>
</reference>
<dbReference type="EMBL" id="QSHO01000001">
    <property type="protein sequence ID" value="RHC20969.1"/>
    <property type="molecule type" value="Genomic_DNA"/>
</dbReference>
<keyword evidence="3" id="KW-0472">Membrane</keyword>
<dbReference type="Proteomes" id="UP000283513">
    <property type="component" value="Unassembled WGS sequence"/>
</dbReference>
<evidence type="ECO:0000313" key="16">
    <source>
        <dbReference type="Proteomes" id="UP000478483"/>
    </source>
</evidence>
<proteinExistence type="predicted"/>
<evidence type="ECO:0000313" key="15">
    <source>
        <dbReference type="Proteomes" id="UP000284465"/>
    </source>
</evidence>
<dbReference type="Proteomes" id="UP000284051">
    <property type="component" value="Unassembled WGS sequence"/>
</dbReference>
<dbReference type="EMBL" id="CYXZ01000017">
    <property type="protein sequence ID" value="CUN19432.1"/>
    <property type="molecule type" value="Genomic_DNA"/>
</dbReference>
<dbReference type="Proteomes" id="UP000478483">
    <property type="component" value="Unassembled WGS sequence"/>
</dbReference>
<protein>
    <submittedName>
        <fullName evidence="4">Uncharacterized conserved protein</fullName>
    </submittedName>
</protein>
<dbReference type="SUPFAM" id="SSF158791">
    <property type="entry name" value="MgtE N-terminal domain-like"/>
    <property type="match status" value="1"/>
</dbReference>
<feature type="transmembrane region" description="Helical" evidence="3">
    <location>
        <begin position="46"/>
        <end position="67"/>
    </location>
</feature>
<keyword evidence="3" id="KW-0812">Transmembrane</keyword>
<evidence type="ECO:0000313" key="5">
    <source>
        <dbReference type="EMBL" id="MTR84545.1"/>
    </source>
</evidence>
<evidence type="ECO:0000256" key="2">
    <source>
        <dbReference type="SAM" id="MobiDB-lite"/>
    </source>
</evidence>
<dbReference type="Proteomes" id="UP000283586">
    <property type="component" value="Unassembled WGS sequence"/>
</dbReference>
<dbReference type="EMBL" id="QRID01000002">
    <property type="protein sequence ID" value="RHG30448.1"/>
    <property type="molecule type" value="Genomic_DNA"/>
</dbReference>
<dbReference type="EMBL" id="WNAJ01000004">
    <property type="protein sequence ID" value="MTR84545.1"/>
    <property type="molecule type" value="Genomic_DNA"/>
</dbReference>
<reference evidence="12 13" key="2">
    <citation type="submission" date="2018-08" db="EMBL/GenBank/DDBJ databases">
        <title>A genome reference for cultivated species of the human gut microbiota.</title>
        <authorList>
            <person name="Zou Y."/>
            <person name="Xue W."/>
            <person name="Luo G."/>
        </authorList>
    </citation>
    <scope>NUCLEOTIDE SEQUENCE [LARGE SCALE GENOMIC DNA]</scope>
    <source>
        <strain evidence="10 13">AF31-21AC</strain>
        <strain evidence="9 14">AM22-21LB</strain>
        <strain evidence="8 12">AM37-1AC</strain>
        <strain evidence="7 15">AM43-11</strain>
    </source>
</reference>
<evidence type="ECO:0000313" key="9">
    <source>
        <dbReference type="EMBL" id="RHG30448.1"/>
    </source>
</evidence>
<evidence type="ECO:0000256" key="1">
    <source>
        <dbReference type="SAM" id="Coils"/>
    </source>
</evidence>
<evidence type="ECO:0000313" key="4">
    <source>
        <dbReference type="EMBL" id="CUN19432.1"/>
    </source>
</evidence>
<evidence type="ECO:0000313" key="14">
    <source>
        <dbReference type="Proteomes" id="UP000284051"/>
    </source>
</evidence>
<evidence type="ECO:0000256" key="3">
    <source>
        <dbReference type="SAM" id="Phobius"/>
    </source>
</evidence>
<evidence type="ECO:0000313" key="11">
    <source>
        <dbReference type="Proteomes" id="UP000095350"/>
    </source>
</evidence>
<feature type="compositionally biased region" description="Basic and acidic residues" evidence="2">
    <location>
        <begin position="8"/>
        <end position="33"/>
    </location>
</feature>
<evidence type="ECO:0000313" key="7">
    <source>
        <dbReference type="EMBL" id="RHA69747.1"/>
    </source>
</evidence>
<dbReference type="Proteomes" id="UP000479531">
    <property type="component" value="Unassembled WGS sequence"/>
</dbReference>
<feature type="coiled-coil region" evidence="1">
    <location>
        <begin position="113"/>
        <end position="171"/>
    </location>
</feature>
<dbReference type="Proteomes" id="UP000095350">
    <property type="component" value="Unassembled WGS sequence"/>
</dbReference>
<dbReference type="GeneID" id="61433469"/>
<evidence type="ECO:0000313" key="6">
    <source>
        <dbReference type="EMBL" id="MVQ45386.1"/>
    </source>
</evidence>
<reference evidence="5 16" key="3">
    <citation type="journal article" date="2019" name="Nat. Med.">
        <title>A library of human gut bacterial isolates paired with longitudinal multiomics data enables mechanistic microbiome research.</title>
        <authorList>
            <person name="Poyet M."/>
            <person name="Groussin M."/>
            <person name="Gibbons S.M."/>
            <person name="Avila-Pacheco J."/>
            <person name="Jiang X."/>
            <person name="Kearney S.M."/>
            <person name="Perrotta A.R."/>
            <person name="Berdy B."/>
            <person name="Zhao S."/>
            <person name="Lieberman T.D."/>
            <person name="Swanson P.K."/>
            <person name="Smith M."/>
            <person name="Roesemann S."/>
            <person name="Alexander J.E."/>
            <person name="Rich S.A."/>
            <person name="Livny J."/>
            <person name="Vlamakis H."/>
            <person name="Clish C."/>
            <person name="Bullock K."/>
            <person name="Deik A."/>
            <person name="Scott J."/>
            <person name="Pierce K.A."/>
            <person name="Xavier R.J."/>
            <person name="Alm E.J."/>
        </authorList>
    </citation>
    <scope>NUCLEOTIDE SEQUENCE [LARGE SCALE GENOMIC DNA]</scope>
    <source>
        <strain evidence="5 16">BIOML-A1</strain>
    </source>
</reference>
<evidence type="ECO:0000313" key="17">
    <source>
        <dbReference type="Proteomes" id="UP000479531"/>
    </source>
</evidence>
<dbReference type="PaxDb" id="166486-ERS852572_02378"/>
<dbReference type="EMBL" id="WGGT01000006">
    <property type="protein sequence ID" value="MVQ45386.1"/>
    <property type="molecule type" value="Genomic_DNA"/>
</dbReference>
<keyword evidence="3" id="KW-1133">Transmembrane helix</keyword>
<gene>
    <name evidence="9" type="ORF">DW264_03025</name>
    <name evidence="8" type="ORF">DW856_01810</name>
    <name evidence="7" type="ORF">DW927_02745</name>
    <name evidence="10" type="ORF">DWZ31_10685</name>
    <name evidence="4" type="ORF">ERS852572_02378</name>
    <name evidence="6" type="ORF">GCK47_06650</name>
    <name evidence="5" type="ORF">GMD50_05615</name>
</gene>
<organism evidence="4 11">
    <name type="scientific">Roseburia intestinalis</name>
    <dbReference type="NCBI Taxonomy" id="166486"/>
    <lineage>
        <taxon>Bacteria</taxon>
        <taxon>Bacillati</taxon>
        <taxon>Bacillota</taxon>
        <taxon>Clostridia</taxon>
        <taxon>Lachnospirales</taxon>
        <taxon>Lachnospiraceae</taxon>
        <taxon>Roseburia</taxon>
    </lineage>
</organism>
<dbReference type="EMBL" id="QSFP01000002">
    <property type="protein sequence ID" value="RHA69747.1"/>
    <property type="molecule type" value="Genomic_DNA"/>
</dbReference>
<feature type="region of interest" description="Disordered" evidence="2">
    <location>
        <begin position="1"/>
        <end position="37"/>
    </location>
</feature>
<dbReference type="EMBL" id="QRQN01000012">
    <property type="protein sequence ID" value="RHN07446.1"/>
    <property type="molecule type" value="Genomic_DNA"/>
</dbReference>
<dbReference type="STRING" id="166486.ERS852572_02378"/>